<feature type="transmembrane region" description="Helical" evidence="1">
    <location>
        <begin position="131"/>
        <end position="150"/>
    </location>
</feature>
<gene>
    <name evidence="2" type="ORF">A2927_00805</name>
</gene>
<sequence length="168" mass="19833">MKHWYLNPMRYLVNLIIGLLVLGCLIFLLWQDYLKLAGYILSILLIILPYYIYSRSSILKTAFNQSMVEKIQMVVALVNLNSLLGSLAFYKFIWWYDLAIHFISSVLIFSFTFLLAVWFQRYYFNRVSLPFVLAGNFIIIIFLSFFWEFYESIIDVIFTDASMFGQSG</sequence>
<dbReference type="STRING" id="1798550.A2927_00805"/>
<keyword evidence="1" id="KW-0472">Membrane</keyword>
<dbReference type="InterPro" id="IPR014509">
    <property type="entry name" value="YjdF-like"/>
</dbReference>
<feature type="transmembrane region" description="Helical" evidence="1">
    <location>
        <begin position="36"/>
        <end position="53"/>
    </location>
</feature>
<evidence type="ECO:0000313" key="3">
    <source>
        <dbReference type="Proteomes" id="UP000178849"/>
    </source>
</evidence>
<dbReference type="EMBL" id="MHKL01000014">
    <property type="protein sequence ID" value="OGY89526.1"/>
    <property type="molecule type" value="Genomic_DNA"/>
</dbReference>
<reference evidence="2 3" key="1">
    <citation type="journal article" date="2016" name="Nat. Commun.">
        <title>Thousands of microbial genomes shed light on interconnected biogeochemical processes in an aquifer system.</title>
        <authorList>
            <person name="Anantharaman K."/>
            <person name="Brown C.T."/>
            <person name="Hug L.A."/>
            <person name="Sharon I."/>
            <person name="Castelle C.J."/>
            <person name="Probst A.J."/>
            <person name="Thomas B.C."/>
            <person name="Singh A."/>
            <person name="Wilkins M.J."/>
            <person name="Karaoz U."/>
            <person name="Brodie E.L."/>
            <person name="Williams K.H."/>
            <person name="Hubbard S.S."/>
            <person name="Banfield J.F."/>
        </authorList>
    </citation>
    <scope>NUCLEOTIDE SEQUENCE [LARGE SCALE GENOMIC DNA]</scope>
</reference>
<dbReference type="Pfam" id="PF09997">
    <property type="entry name" value="DUF2238"/>
    <property type="match status" value="1"/>
</dbReference>
<feature type="transmembrane region" description="Helical" evidence="1">
    <location>
        <begin position="74"/>
        <end position="93"/>
    </location>
</feature>
<evidence type="ECO:0000256" key="1">
    <source>
        <dbReference type="SAM" id="Phobius"/>
    </source>
</evidence>
<keyword evidence="1" id="KW-1133">Transmembrane helix</keyword>
<accession>A0A1G2BLE2</accession>
<evidence type="ECO:0000313" key="2">
    <source>
        <dbReference type="EMBL" id="OGY89526.1"/>
    </source>
</evidence>
<feature type="transmembrane region" description="Helical" evidence="1">
    <location>
        <begin position="99"/>
        <end position="119"/>
    </location>
</feature>
<protein>
    <submittedName>
        <fullName evidence="2">Uncharacterized protein</fullName>
    </submittedName>
</protein>
<comment type="caution">
    <text evidence="2">The sequence shown here is derived from an EMBL/GenBank/DDBJ whole genome shotgun (WGS) entry which is preliminary data.</text>
</comment>
<name>A0A1G2BLE2_9BACT</name>
<dbReference type="Proteomes" id="UP000178849">
    <property type="component" value="Unassembled WGS sequence"/>
</dbReference>
<proteinExistence type="predicted"/>
<feature type="non-terminal residue" evidence="2">
    <location>
        <position position="168"/>
    </location>
</feature>
<dbReference type="PROSITE" id="PS51257">
    <property type="entry name" value="PROKAR_LIPOPROTEIN"/>
    <property type="match status" value="1"/>
</dbReference>
<keyword evidence="1" id="KW-0812">Transmembrane</keyword>
<dbReference type="AlphaFoldDB" id="A0A1G2BLE2"/>
<organism evidence="2 3">
    <name type="scientific">Candidatus Komeilibacteria bacterium RIFCSPLOWO2_01_FULL_45_10</name>
    <dbReference type="NCBI Taxonomy" id="1798550"/>
    <lineage>
        <taxon>Bacteria</taxon>
        <taxon>Candidatus Komeiliibacteriota</taxon>
    </lineage>
</organism>
<feature type="transmembrane region" description="Helical" evidence="1">
    <location>
        <begin position="12"/>
        <end position="30"/>
    </location>
</feature>